<dbReference type="AlphaFoldDB" id="I3IQT0"/>
<dbReference type="OrthoDB" id="787277at2"/>
<feature type="transmembrane region" description="Helical" evidence="5">
    <location>
        <begin position="95"/>
        <end position="113"/>
    </location>
</feature>
<dbReference type="EMBL" id="BAFH01000004">
    <property type="protein sequence ID" value="GAB64075.1"/>
    <property type="molecule type" value="Genomic_DNA"/>
</dbReference>
<protein>
    <recommendedName>
        <fullName evidence="6">O-antigen ligase-related domain-containing protein</fullName>
    </recommendedName>
</protein>
<accession>I3IQT0</accession>
<sequence>MNNVNVIDNRNINIFTIAKKNLTIWILFLFTCISMILPTEIVSVLMFFYFMCWFILSGFRIQRGLFYLFIPMAVFMIIGILGSYGNIPFNVVKDIWYVGTSVLALIVGYVLMLHIRDLKSLFRIILISAAICSFYHISKIIIDPSLLNQSINEIRGDAGKGYFLSVLAIVIIAAAHRSKINITKNRWFVRITFVLCMFSLILSFSRTLWVSLLIMGLVIYDLLNLKKLKNIMLLIGIIIFFALLVTMMPESEQVGSKKTFMGKTARSFQETIVKNYKEKKDINSNWRGFEAFKALQTYLAGGVIQYIIGSGFGTLIDLGFYIELGGVTQRYIPYLHNGYMYILVKTGIIGICIYIFYFYKLIRYGKMHALSMNSYIHLAGKLIVAISLVILVTTLVISGFFNKGSFLPIIIILGSLIAYIGNIKNPFIPRKPILMACQSGRI</sequence>
<evidence type="ECO:0000256" key="4">
    <source>
        <dbReference type="ARBA" id="ARBA00023136"/>
    </source>
</evidence>
<name>I3IQT0_9BACT</name>
<evidence type="ECO:0000256" key="3">
    <source>
        <dbReference type="ARBA" id="ARBA00022989"/>
    </source>
</evidence>
<evidence type="ECO:0000313" key="7">
    <source>
        <dbReference type="EMBL" id="GAB64075.1"/>
    </source>
</evidence>
<dbReference type="GO" id="GO:0016020">
    <property type="term" value="C:membrane"/>
    <property type="evidence" value="ECO:0007669"/>
    <property type="project" value="UniProtKB-SubCell"/>
</dbReference>
<evidence type="ECO:0000256" key="1">
    <source>
        <dbReference type="ARBA" id="ARBA00004141"/>
    </source>
</evidence>
<dbReference type="Pfam" id="PF04932">
    <property type="entry name" value="Wzy_C"/>
    <property type="match status" value="1"/>
</dbReference>
<dbReference type="eggNOG" id="ENOG503368E">
    <property type="taxonomic scope" value="Bacteria"/>
</dbReference>
<feature type="transmembrane region" description="Helical" evidence="5">
    <location>
        <begin position="297"/>
        <end position="322"/>
    </location>
</feature>
<evidence type="ECO:0000259" key="6">
    <source>
        <dbReference type="Pfam" id="PF04932"/>
    </source>
</evidence>
<reference evidence="7 8" key="1">
    <citation type="journal article" date="2012" name="FEBS Lett.">
        <title>Anammox organism KSU-1 expresses a NirK-type copper-containing nitrite reductase instead of a NirS-type with cytochrome cd1.</title>
        <authorList>
            <person name="Hira D."/>
            <person name="Toh H."/>
            <person name="Migita C.T."/>
            <person name="Okubo H."/>
            <person name="Nishiyama T."/>
            <person name="Hattori M."/>
            <person name="Furukawa K."/>
            <person name="Fujii T."/>
        </authorList>
    </citation>
    <scope>NUCLEOTIDE SEQUENCE [LARGE SCALE GENOMIC DNA]</scope>
</reference>
<feature type="transmembrane region" description="Helical" evidence="5">
    <location>
        <begin position="64"/>
        <end position="83"/>
    </location>
</feature>
<feature type="transmembrane region" description="Helical" evidence="5">
    <location>
        <begin position="187"/>
        <end position="219"/>
    </location>
</feature>
<dbReference type="PANTHER" id="PTHR37422">
    <property type="entry name" value="TEICHURONIC ACID BIOSYNTHESIS PROTEIN TUAE"/>
    <property type="match status" value="1"/>
</dbReference>
<keyword evidence="8" id="KW-1185">Reference proteome</keyword>
<evidence type="ECO:0000313" key="8">
    <source>
        <dbReference type="Proteomes" id="UP000002985"/>
    </source>
</evidence>
<feature type="transmembrane region" description="Helical" evidence="5">
    <location>
        <begin position="120"/>
        <end position="138"/>
    </location>
</feature>
<evidence type="ECO:0000256" key="2">
    <source>
        <dbReference type="ARBA" id="ARBA00022692"/>
    </source>
</evidence>
<dbReference type="InterPro" id="IPR051533">
    <property type="entry name" value="WaaL-like"/>
</dbReference>
<keyword evidence="4 5" id="KW-0472">Membrane</keyword>
<organism evidence="7 8">
    <name type="scientific">Candidatus Jettenia caeni</name>
    <dbReference type="NCBI Taxonomy" id="247490"/>
    <lineage>
        <taxon>Bacteria</taxon>
        <taxon>Pseudomonadati</taxon>
        <taxon>Planctomycetota</taxon>
        <taxon>Candidatus Brocadiia</taxon>
        <taxon>Candidatus Brocadiales</taxon>
        <taxon>Candidatus Brocadiaceae</taxon>
        <taxon>Candidatus Jettenia</taxon>
    </lineage>
</organism>
<feature type="transmembrane region" description="Helical" evidence="5">
    <location>
        <begin position="158"/>
        <end position="175"/>
    </location>
</feature>
<feature type="transmembrane region" description="Helical" evidence="5">
    <location>
        <begin position="342"/>
        <end position="362"/>
    </location>
</feature>
<comment type="subcellular location">
    <subcellularLocation>
        <location evidence="1">Membrane</location>
        <topology evidence="1">Multi-pass membrane protein</topology>
    </subcellularLocation>
</comment>
<evidence type="ECO:0000256" key="5">
    <source>
        <dbReference type="SAM" id="Phobius"/>
    </source>
</evidence>
<feature type="transmembrane region" description="Helical" evidence="5">
    <location>
        <begin position="24"/>
        <end position="52"/>
    </location>
</feature>
<feature type="domain" description="O-antigen ligase-related" evidence="6">
    <location>
        <begin position="192"/>
        <end position="355"/>
    </location>
</feature>
<comment type="caution">
    <text evidence="7">The sequence shown here is derived from an EMBL/GenBank/DDBJ whole genome shotgun (WGS) entry which is preliminary data.</text>
</comment>
<feature type="transmembrane region" description="Helical" evidence="5">
    <location>
        <begin position="382"/>
        <end position="400"/>
    </location>
</feature>
<keyword evidence="3 5" id="KW-1133">Transmembrane helix</keyword>
<dbReference type="InterPro" id="IPR007016">
    <property type="entry name" value="O-antigen_ligase-rel_domated"/>
</dbReference>
<proteinExistence type="predicted"/>
<feature type="transmembrane region" description="Helical" evidence="5">
    <location>
        <begin position="231"/>
        <end position="248"/>
    </location>
</feature>
<dbReference type="Proteomes" id="UP000002985">
    <property type="component" value="Unassembled WGS sequence"/>
</dbReference>
<feature type="transmembrane region" description="Helical" evidence="5">
    <location>
        <begin position="406"/>
        <end position="423"/>
    </location>
</feature>
<dbReference type="STRING" id="247490.KSU1_D0766"/>
<dbReference type="PANTHER" id="PTHR37422:SF13">
    <property type="entry name" value="LIPOPOLYSACCHARIDE BIOSYNTHESIS PROTEIN PA4999-RELATED"/>
    <property type="match status" value="1"/>
</dbReference>
<gene>
    <name evidence="7" type="ORF">KSU1_D0766</name>
</gene>
<keyword evidence="2 5" id="KW-0812">Transmembrane</keyword>